<comment type="caution">
    <text evidence="1">The sequence shown here is derived from an EMBL/GenBank/DDBJ whole genome shotgun (WGS) entry which is preliminary data.</text>
</comment>
<dbReference type="EMBL" id="PFMI01000021">
    <property type="protein sequence ID" value="PIZ01077.1"/>
    <property type="molecule type" value="Genomic_DNA"/>
</dbReference>
<evidence type="ECO:0000313" key="1">
    <source>
        <dbReference type="EMBL" id="PIZ01077.1"/>
    </source>
</evidence>
<dbReference type="AlphaFoldDB" id="A0A2M7RPF1"/>
<dbReference type="Proteomes" id="UP000229371">
    <property type="component" value="Unassembled WGS sequence"/>
</dbReference>
<name>A0A2M7RPF1_9BACT</name>
<gene>
    <name evidence="1" type="ORF">COY61_00765</name>
</gene>
<evidence type="ECO:0000313" key="2">
    <source>
        <dbReference type="Proteomes" id="UP000229371"/>
    </source>
</evidence>
<accession>A0A2M7RPF1</accession>
<proteinExistence type="predicted"/>
<reference evidence="2" key="1">
    <citation type="submission" date="2017-09" db="EMBL/GenBank/DDBJ databases">
        <title>Depth-based differentiation of microbial function through sediment-hosted aquifers and enrichment of novel symbionts in the deep terrestrial subsurface.</title>
        <authorList>
            <person name="Probst A.J."/>
            <person name="Ladd B."/>
            <person name="Jarett J.K."/>
            <person name="Geller-Mcgrath D.E."/>
            <person name="Sieber C.M.K."/>
            <person name="Emerson J.B."/>
            <person name="Anantharaman K."/>
            <person name="Thomas B.C."/>
            <person name="Malmstrom R."/>
            <person name="Stieglmeier M."/>
            <person name="Klingl A."/>
            <person name="Woyke T."/>
            <person name="Ryan C.M."/>
            <person name="Banfield J.F."/>
        </authorList>
    </citation>
    <scope>NUCLEOTIDE SEQUENCE [LARGE SCALE GENOMIC DNA]</scope>
</reference>
<organism evidence="1 2">
    <name type="scientific">bacterium (Candidatus Gribaldobacteria) CG_4_10_14_0_8_um_filter_33_9</name>
    <dbReference type="NCBI Taxonomy" id="2014266"/>
    <lineage>
        <taxon>Bacteria</taxon>
        <taxon>Candidatus Gribaldobacteria</taxon>
    </lineage>
</organism>
<sequence length="144" mass="16222">MSPNEALNYAGTDFIKGDLRRLKRLASLGEDIFNNYRIIIGKLTDGLLPSSLFNCLFGDCLTRKTVKAETIEFYKIRVGITNPKMSPSSGARLVYGIIRSKKSFIPILVYAACEEGKFYLINNKKLPLRKSGLVQIIDEKLKLM</sequence>
<protein>
    <submittedName>
        <fullName evidence="1">Uncharacterized protein</fullName>
    </submittedName>
</protein>